<protein>
    <recommendedName>
        <fullName evidence="3">histidine kinase</fullName>
        <ecNumber evidence="3">2.7.13.3</ecNumber>
    </recommendedName>
</protein>
<dbReference type="CDD" id="cd18774">
    <property type="entry name" value="PDC2_HK_sensor"/>
    <property type="match status" value="1"/>
</dbReference>
<dbReference type="Gene3D" id="3.30.450.20">
    <property type="entry name" value="PAS domain"/>
    <property type="match status" value="3"/>
</dbReference>
<dbReference type="Proteomes" id="UP001154240">
    <property type="component" value="Unassembled WGS sequence"/>
</dbReference>
<dbReference type="Pfam" id="PF00512">
    <property type="entry name" value="HisKA"/>
    <property type="match status" value="1"/>
</dbReference>
<dbReference type="Pfam" id="PF08269">
    <property type="entry name" value="dCache_2"/>
    <property type="match status" value="1"/>
</dbReference>
<dbReference type="SMART" id="SM01049">
    <property type="entry name" value="Cache_2"/>
    <property type="match status" value="2"/>
</dbReference>
<accession>A0A9X4RLJ6</accession>
<keyword evidence="6 10" id="KW-0812">Transmembrane</keyword>
<keyword evidence="8 10" id="KW-0472">Membrane</keyword>
<gene>
    <name evidence="14" type="ORF">OLX77_06430</name>
</gene>
<evidence type="ECO:0000259" key="12">
    <source>
        <dbReference type="PROSITE" id="PS50110"/>
    </source>
</evidence>
<dbReference type="InterPro" id="IPR000014">
    <property type="entry name" value="PAS"/>
</dbReference>
<dbReference type="NCBIfam" id="TIGR00229">
    <property type="entry name" value="sensory_box"/>
    <property type="match status" value="1"/>
</dbReference>
<comment type="caution">
    <text evidence="14">The sequence shown here is derived from an EMBL/GenBank/DDBJ whole genome shotgun (WGS) entry which is preliminary data.</text>
</comment>
<dbReference type="Gene3D" id="1.10.287.130">
    <property type="match status" value="1"/>
</dbReference>
<dbReference type="Pfam" id="PF02518">
    <property type="entry name" value="HATPase_c"/>
    <property type="match status" value="1"/>
</dbReference>
<dbReference type="InterPro" id="IPR001789">
    <property type="entry name" value="Sig_transdc_resp-reg_receiver"/>
</dbReference>
<evidence type="ECO:0000256" key="8">
    <source>
        <dbReference type="ARBA" id="ARBA00023136"/>
    </source>
</evidence>
<feature type="domain" description="PAS" evidence="13">
    <location>
        <begin position="426"/>
        <end position="462"/>
    </location>
</feature>
<feature type="modified residue" description="4-aspartylphosphate" evidence="9">
    <location>
        <position position="860"/>
    </location>
</feature>
<dbReference type="Gene3D" id="3.40.50.2300">
    <property type="match status" value="1"/>
</dbReference>
<dbReference type="PRINTS" id="PR00344">
    <property type="entry name" value="BCTRLSENSOR"/>
</dbReference>
<dbReference type="Pfam" id="PF00072">
    <property type="entry name" value="Response_reg"/>
    <property type="match status" value="1"/>
</dbReference>
<dbReference type="PANTHER" id="PTHR43065">
    <property type="entry name" value="SENSOR HISTIDINE KINASE"/>
    <property type="match status" value="1"/>
</dbReference>
<dbReference type="PANTHER" id="PTHR43065:SF42">
    <property type="entry name" value="TWO-COMPONENT SENSOR PPRA"/>
    <property type="match status" value="1"/>
</dbReference>
<dbReference type="CDD" id="cd00130">
    <property type="entry name" value="PAS"/>
    <property type="match status" value="1"/>
</dbReference>
<dbReference type="GO" id="GO:0005886">
    <property type="term" value="C:plasma membrane"/>
    <property type="evidence" value="ECO:0007669"/>
    <property type="project" value="UniProtKB-SubCell"/>
</dbReference>
<feature type="transmembrane region" description="Helical" evidence="10">
    <location>
        <begin position="342"/>
        <end position="364"/>
    </location>
</feature>
<evidence type="ECO:0000259" key="13">
    <source>
        <dbReference type="PROSITE" id="PS50112"/>
    </source>
</evidence>
<organism evidence="14 15">
    <name type="scientific">Thiovibrio frasassiensis</name>
    <dbReference type="NCBI Taxonomy" id="2984131"/>
    <lineage>
        <taxon>Bacteria</taxon>
        <taxon>Pseudomonadati</taxon>
        <taxon>Thermodesulfobacteriota</taxon>
        <taxon>Desulfobulbia</taxon>
        <taxon>Desulfobulbales</taxon>
        <taxon>Thiovibrionaceae</taxon>
        <taxon>Thiovibrio</taxon>
    </lineage>
</organism>
<dbReference type="GO" id="GO:0000155">
    <property type="term" value="F:phosphorelay sensor kinase activity"/>
    <property type="evidence" value="ECO:0007669"/>
    <property type="project" value="InterPro"/>
</dbReference>
<dbReference type="EMBL" id="JAPHEH010000001">
    <property type="protein sequence ID" value="MDG4475794.1"/>
    <property type="molecule type" value="Genomic_DNA"/>
</dbReference>
<reference evidence="14" key="2">
    <citation type="submission" date="2022-10" db="EMBL/GenBank/DDBJ databases">
        <authorList>
            <person name="Aronson H.S."/>
        </authorList>
    </citation>
    <scope>NUCLEOTIDE SEQUENCE</scope>
    <source>
        <strain evidence="14">RS19-109</strain>
    </source>
</reference>
<dbReference type="InterPro" id="IPR003661">
    <property type="entry name" value="HisK_dim/P_dom"/>
</dbReference>
<dbReference type="SUPFAM" id="SSF55785">
    <property type="entry name" value="PYP-like sensor domain (PAS domain)"/>
    <property type="match status" value="1"/>
</dbReference>
<dbReference type="CDD" id="cd00082">
    <property type="entry name" value="HisKA"/>
    <property type="match status" value="1"/>
</dbReference>
<keyword evidence="15" id="KW-1185">Reference proteome</keyword>
<dbReference type="PROSITE" id="PS50109">
    <property type="entry name" value="HIS_KIN"/>
    <property type="match status" value="1"/>
</dbReference>
<dbReference type="InterPro" id="IPR005467">
    <property type="entry name" value="His_kinase_dom"/>
</dbReference>
<proteinExistence type="predicted"/>
<dbReference type="EC" id="2.7.13.3" evidence="3"/>
<evidence type="ECO:0000256" key="7">
    <source>
        <dbReference type="ARBA" id="ARBA00022989"/>
    </source>
</evidence>
<dbReference type="PROSITE" id="PS50110">
    <property type="entry name" value="RESPONSE_REGULATORY"/>
    <property type="match status" value="1"/>
</dbReference>
<evidence type="ECO:0000256" key="2">
    <source>
        <dbReference type="ARBA" id="ARBA00004651"/>
    </source>
</evidence>
<dbReference type="PROSITE" id="PS50112">
    <property type="entry name" value="PAS"/>
    <property type="match status" value="1"/>
</dbReference>
<evidence type="ECO:0000256" key="3">
    <source>
        <dbReference type="ARBA" id="ARBA00012438"/>
    </source>
</evidence>
<dbReference type="RefSeq" id="WP_307632769.1">
    <property type="nucleotide sequence ID" value="NZ_JAPHEH010000001.1"/>
</dbReference>
<dbReference type="SUPFAM" id="SSF52172">
    <property type="entry name" value="CheY-like"/>
    <property type="match status" value="1"/>
</dbReference>
<dbReference type="SMART" id="SM00448">
    <property type="entry name" value="REC"/>
    <property type="match status" value="1"/>
</dbReference>
<evidence type="ECO:0000256" key="9">
    <source>
        <dbReference type="PROSITE-ProRule" id="PRU00169"/>
    </source>
</evidence>
<dbReference type="SMART" id="SM00388">
    <property type="entry name" value="HisKA"/>
    <property type="match status" value="1"/>
</dbReference>
<sequence>MIFPANSIARKLLVTMSLVVAGLVLVLGGLEIVQEYGRYRHEVDALWGQQVEARKKQLEMQVSDVVSYIEFKKSQVRAKVQGSLEARVRDAHGVASHLYEISKDSHSPKELRRLVREALRKQRFNNGRGYFFIFAMDGTVLLHAAQPELEQKNLLALQDTQGAFVIREMIELARSKGEGFVPYLWPKPGFPPDQEFEKISFIKYLPQLDCFIGAGEYLDDTEAEVKAEVLERIEKSRFGGGEYIFAGQWDGVSLAYPTKGRNMLGVTDANGVKVVAEAIALARKEGGFLLYVMPKVGEERNSLKLSYVRGVKDWQWYVGSGVYLDDLEAASAGARRELRREIAIIVGLSLLVMLAIFLAGLFVVRKTAGQIQHAFAAFEIFFDKAAREKVEMQTSGLHFEEFRSLAKAANQMLVERRAMEEGLRKSEEKYRVLIDTTGTGFVKIDGEGRVLDANQEYVRMTGHGDLAEILGRRVTEWTAEHDLAKNREAVQECARLGFIRHLQIDYVDGQGELTPMELNATVVQGEGQPEILTICHDVSLRKQMEEQLRQAQKMEAIGTLAGGIAHDFNNILAAILGYAEMAARSLPPEAGSAKADIQQVLRAGLRARDLVKQILTFSRKSGEERAPISPRPIVKEALKFLRASIPASVEIREDIASDCGAILADATNIHQIVVNLCTNAFHAMEAAGGVLTVIMKNVELDAGELAGEGDLQPGAYVLFSVGDTGPGMTPEVLSRIFDPYFTTKSVGKGSGMGLAVVHGIVKNYGGMVQVDSTMGSGTVFRVYLPRIGSGADAPESVQEWALPSGGQERILFVDDETSIAEMGKAMLSGLGYRVTARTNPLEALEEFRRQPGDFDLLITDQTMPKLSGLQLVQEVHDIRPGLPVILCTGYSAAIEEESAAAQGINYFLMKPLTMRMLTETVRKALGQ</sequence>
<reference evidence="14" key="1">
    <citation type="journal article" date="2022" name="bioRxiv">
        <title>Thiovibrio frasassiensisgen. nov., sp. nov., an autotrophic, elemental sulfur disproportionating bacterium isolated from sulfidic karst sediment, and proposal of Thiovibrionaceae fam. nov.</title>
        <authorList>
            <person name="Aronson H."/>
            <person name="Thomas C."/>
            <person name="Bhattacharyya M."/>
            <person name="Eckstein S."/>
            <person name="Jensen S."/>
            <person name="Barco R."/>
            <person name="Macalady J."/>
            <person name="Amend J."/>
        </authorList>
    </citation>
    <scope>NUCLEOTIDE SEQUENCE</scope>
    <source>
        <strain evidence="14">RS19-109</strain>
    </source>
</reference>
<comment type="catalytic activity">
    <reaction evidence="1">
        <text>ATP + protein L-histidine = ADP + protein N-phospho-L-histidine.</text>
        <dbReference type="EC" id="2.7.13.3"/>
    </reaction>
</comment>
<keyword evidence="5 9" id="KW-0597">Phosphoprotein</keyword>
<dbReference type="CDD" id="cd00156">
    <property type="entry name" value="REC"/>
    <property type="match status" value="1"/>
</dbReference>
<evidence type="ECO:0000256" key="5">
    <source>
        <dbReference type="ARBA" id="ARBA00022553"/>
    </source>
</evidence>
<dbReference type="AlphaFoldDB" id="A0A9X4RLJ6"/>
<name>A0A9X4RLJ6_9BACT</name>
<dbReference type="SMART" id="SM00091">
    <property type="entry name" value="PAS"/>
    <property type="match status" value="1"/>
</dbReference>
<dbReference type="Pfam" id="PF08448">
    <property type="entry name" value="PAS_4"/>
    <property type="match status" value="1"/>
</dbReference>
<dbReference type="InterPro" id="IPR036890">
    <property type="entry name" value="HATPase_C_sf"/>
</dbReference>
<evidence type="ECO:0000259" key="11">
    <source>
        <dbReference type="PROSITE" id="PS50109"/>
    </source>
</evidence>
<comment type="subcellular location">
    <subcellularLocation>
        <location evidence="2">Cell membrane</location>
        <topology evidence="2">Multi-pass membrane protein</topology>
    </subcellularLocation>
</comment>
<dbReference type="InterPro" id="IPR011006">
    <property type="entry name" value="CheY-like_superfamily"/>
</dbReference>
<evidence type="ECO:0000313" key="14">
    <source>
        <dbReference type="EMBL" id="MDG4475794.1"/>
    </source>
</evidence>
<evidence type="ECO:0000313" key="15">
    <source>
        <dbReference type="Proteomes" id="UP001154240"/>
    </source>
</evidence>
<dbReference type="InterPro" id="IPR004010">
    <property type="entry name" value="Double_Cache_2"/>
</dbReference>
<evidence type="ECO:0000256" key="4">
    <source>
        <dbReference type="ARBA" id="ARBA00022475"/>
    </source>
</evidence>
<dbReference type="InterPro" id="IPR004358">
    <property type="entry name" value="Sig_transdc_His_kin-like_C"/>
</dbReference>
<dbReference type="InterPro" id="IPR033480">
    <property type="entry name" value="sCache_2"/>
</dbReference>
<dbReference type="InterPro" id="IPR035965">
    <property type="entry name" value="PAS-like_dom_sf"/>
</dbReference>
<keyword evidence="7 10" id="KW-1133">Transmembrane helix</keyword>
<feature type="domain" description="Response regulatory" evidence="12">
    <location>
        <begin position="809"/>
        <end position="925"/>
    </location>
</feature>
<dbReference type="InterPro" id="IPR003594">
    <property type="entry name" value="HATPase_dom"/>
</dbReference>
<dbReference type="InterPro" id="IPR013656">
    <property type="entry name" value="PAS_4"/>
</dbReference>
<dbReference type="InterPro" id="IPR036097">
    <property type="entry name" value="HisK_dim/P_sf"/>
</dbReference>
<dbReference type="SUPFAM" id="SSF47384">
    <property type="entry name" value="Homodimeric domain of signal transducing histidine kinase"/>
    <property type="match status" value="1"/>
</dbReference>
<evidence type="ECO:0000256" key="6">
    <source>
        <dbReference type="ARBA" id="ARBA00022692"/>
    </source>
</evidence>
<feature type="domain" description="Histidine kinase" evidence="11">
    <location>
        <begin position="563"/>
        <end position="788"/>
    </location>
</feature>
<evidence type="ECO:0000256" key="1">
    <source>
        <dbReference type="ARBA" id="ARBA00000085"/>
    </source>
</evidence>
<feature type="transmembrane region" description="Helical" evidence="10">
    <location>
        <begin position="12"/>
        <end position="33"/>
    </location>
</feature>
<dbReference type="SMART" id="SM00387">
    <property type="entry name" value="HATPase_c"/>
    <property type="match status" value="1"/>
</dbReference>
<dbReference type="SUPFAM" id="SSF55874">
    <property type="entry name" value="ATPase domain of HSP90 chaperone/DNA topoisomerase II/histidine kinase"/>
    <property type="match status" value="1"/>
</dbReference>
<keyword evidence="4" id="KW-1003">Cell membrane</keyword>
<dbReference type="Gene3D" id="3.30.565.10">
    <property type="entry name" value="Histidine kinase-like ATPase, C-terminal domain"/>
    <property type="match status" value="1"/>
</dbReference>
<evidence type="ECO:0000256" key="10">
    <source>
        <dbReference type="SAM" id="Phobius"/>
    </source>
</evidence>